<feature type="compositionally biased region" description="Acidic residues" evidence="1">
    <location>
        <begin position="176"/>
        <end position="192"/>
    </location>
</feature>
<dbReference type="EMBL" id="JASPKY010000182">
    <property type="protein sequence ID" value="KAK9723214.1"/>
    <property type="molecule type" value="Genomic_DNA"/>
</dbReference>
<evidence type="ECO:0000256" key="1">
    <source>
        <dbReference type="SAM" id="MobiDB-lite"/>
    </source>
</evidence>
<protein>
    <submittedName>
        <fullName evidence="2">Uncharacterized protein</fullName>
    </submittedName>
</protein>
<feature type="compositionally biased region" description="Acidic residues" evidence="1">
    <location>
        <begin position="262"/>
        <end position="276"/>
    </location>
</feature>
<feature type="region of interest" description="Disordered" evidence="1">
    <location>
        <begin position="246"/>
        <end position="301"/>
    </location>
</feature>
<evidence type="ECO:0000313" key="3">
    <source>
        <dbReference type="Proteomes" id="UP001458880"/>
    </source>
</evidence>
<accession>A0AAW1KRH2</accession>
<evidence type="ECO:0000313" key="2">
    <source>
        <dbReference type="EMBL" id="KAK9723214.1"/>
    </source>
</evidence>
<feature type="region of interest" description="Disordered" evidence="1">
    <location>
        <begin position="168"/>
        <end position="192"/>
    </location>
</feature>
<reference evidence="2 3" key="1">
    <citation type="journal article" date="2024" name="BMC Genomics">
        <title>De novo assembly and annotation of Popillia japonica's genome with initial clues to its potential as an invasive pest.</title>
        <authorList>
            <person name="Cucini C."/>
            <person name="Boschi S."/>
            <person name="Funari R."/>
            <person name="Cardaioli E."/>
            <person name="Iannotti N."/>
            <person name="Marturano G."/>
            <person name="Paoli F."/>
            <person name="Bruttini M."/>
            <person name="Carapelli A."/>
            <person name="Frati F."/>
            <person name="Nardi F."/>
        </authorList>
    </citation>
    <scope>NUCLEOTIDE SEQUENCE [LARGE SCALE GENOMIC DNA]</scope>
    <source>
        <strain evidence="2">DMR45628</strain>
    </source>
</reference>
<name>A0AAW1KRH2_POPJA</name>
<organism evidence="2 3">
    <name type="scientific">Popillia japonica</name>
    <name type="common">Japanese beetle</name>
    <dbReference type="NCBI Taxonomy" id="7064"/>
    <lineage>
        <taxon>Eukaryota</taxon>
        <taxon>Metazoa</taxon>
        <taxon>Ecdysozoa</taxon>
        <taxon>Arthropoda</taxon>
        <taxon>Hexapoda</taxon>
        <taxon>Insecta</taxon>
        <taxon>Pterygota</taxon>
        <taxon>Neoptera</taxon>
        <taxon>Endopterygota</taxon>
        <taxon>Coleoptera</taxon>
        <taxon>Polyphaga</taxon>
        <taxon>Scarabaeiformia</taxon>
        <taxon>Scarabaeidae</taxon>
        <taxon>Rutelinae</taxon>
        <taxon>Popillia</taxon>
    </lineage>
</organism>
<gene>
    <name evidence="2" type="ORF">QE152_g19402</name>
</gene>
<sequence length="301" mass="33533">MYCFHIGDGKNWQILRIFTADSQKMDYLRKFFDRKNKKYRNFPIIIVSVTDPVQIFDVNRLGYLKPSDYVPKPSLPSIYELYSFVNPFKRIRDIEPHYPAEEVPAEEQEMQLLGIPLNNLEEFVANIPLQMQNWVQTQEQAALAAMEATAAELNSEVNLEVEGTAMAISPSQQESNADDPGDEEDVVEDNNNDDSVNVHVQELVETTVTNAVGAYEEARHYEGAGAVGGGEAIEVGSGDVLPLEREVGAGDDEVGPGVVEEPPNEEIEEDLVEDVQEPSTSGMSGYTSSGTQTDYRKYDEE</sequence>
<feature type="compositionally biased region" description="Low complexity" evidence="1">
    <location>
        <begin position="277"/>
        <end position="291"/>
    </location>
</feature>
<dbReference type="AlphaFoldDB" id="A0AAW1KRH2"/>
<dbReference type="Proteomes" id="UP001458880">
    <property type="component" value="Unassembled WGS sequence"/>
</dbReference>
<proteinExistence type="predicted"/>
<comment type="caution">
    <text evidence="2">The sequence shown here is derived from an EMBL/GenBank/DDBJ whole genome shotgun (WGS) entry which is preliminary data.</text>
</comment>
<keyword evidence="3" id="KW-1185">Reference proteome</keyword>